<dbReference type="Proteomes" id="UP000515158">
    <property type="component" value="Unplaced"/>
</dbReference>
<sequence>MSEERALRQVLVAIATAQGLKKPRFEIKAASGDRDGFTSSVFRTTISDDGPSGKAPINIITKTTSDTQEEGLVTLSFVFEGLAYQSILPALQDVANMTEPLPWPRCYLVSLDGLPRSISLEDLGLQGFVNADRSHRLDAAHCRLALRQLARYHGAGLALKHLRPEKYNELRRPLRHLWGTADGEAKLRPFFQAIRVTPDILKNTYPEGSAVYSSLKRLFDAFAEDNVSVTCPGFGKGYTFVHGDFHTNNVMFQYDKVSGDVIAATLIDFQLVLPGNPAMDLMTLLLLSGDKALRDAHWDSLLREYHGELQATLRAAGCRDPDEVHSWQLLQEQLSMAAMYGICAVPFYHNWLYADDETNKEVREFFANPEGKVFRVRVTPELKSHLEGVVEDVIRWGWLPSVGEIDRRLAAYGSPR</sequence>
<evidence type="ECO:0000259" key="1">
    <source>
        <dbReference type="SMART" id="SM00587"/>
    </source>
</evidence>
<dbReference type="PANTHER" id="PTHR11012">
    <property type="entry name" value="PROTEIN KINASE-LIKE DOMAIN-CONTAINING"/>
    <property type="match status" value="1"/>
</dbReference>
<organism evidence="3">
    <name type="scientific">Thrips palmi</name>
    <name type="common">Melon thrips</name>
    <dbReference type="NCBI Taxonomy" id="161013"/>
    <lineage>
        <taxon>Eukaryota</taxon>
        <taxon>Metazoa</taxon>
        <taxon>Ecdysozoa</taxon>
        <taxon>Arthropoda</taxon>
        <taxon>Hexapoda</taxon>
        <taxon>Insecta</taxon>
        <taxon>Pterygota</taxon>
        <taxon>Neoptera</taxon>
        <taxon>Paraneoptera</taxon>
        <taxon>Thysanoptera</taxon>
        <taxon>Terebrantia</taxon>
        <taxon>Thripoidea</taxon>
        <taxon>Thripidae</taxon>
        <taxon>Thrips</taxon>
    </lineage>
</organism>
<proteinExistence type="predicted"/>
<reference evidence="3" key="1">
    <citation type="submission" date="2025-08" db="UniProtKB">
        <authorList>
            <consortium name="RefSeq"/>
        </authorList>
    </citation>
    <scope>IDENTIFICATION</scope>
    <source>
        <tissue evidence="3">Total insect</tissue>
    </source>
</reference>
<evidence type="ECO:0000313" key="2">
    <source>
        <dbReference type="Proteomes" id="UP000515158"/>
    </source>
</evidence>
<dbReference type="PANTHER" id="PTHR11012:SF30">
    <property type="entry name" value="PROTEIN KINASE-LIKE DOMAIN-CONTAINING"/>
    <property type="match status" value="1"/>
</dbReference>
<dbReference type="Pfam" id="PF02958">
    <property type="entry name" value="EcKL"/>
    <property type="match status" value="1"/>
</dbReference>
<dbReference type="SMART" id="SM00587">
    <property type="entry name" value="CHK"/>
    <property type="match status" value="1"/>
</dbReference>
<evidence type="ECO:0000313" key="3">
    <source>
        <dbReference type="RefSeq" id="XP_034236914.1"/>
    </source>
</evidence>
<dbReference type="InterPro" id="IPR011009">
    <property type="entry name" value="Kinase-like_dom_sf"/>
</dbReference>
<accession>A0A6P8ZKD5</accession>
<dbReference type="RefSeq" id="XP_034236914.1">
    <property type="nucleotide sequence ID" value="XM_034381023.1"/>
</dbReference>
<dbReference type="SUPFAM" id="SSF56112">
    <property type="entry name" value="Protein kinase-like (PK-like)"/>
    <property type="match status" value="1"/>
</dbReference>
<dbReference type="InterPro" id="IPR015897">
    <property type="entry name" value="CHK_kinase-like"/>
</dbReference>
<dbReference type="InterPro" id="IPR004119">
    <property type="entry name" value="EcKL"/>
</dbReference>
<dbReference type="AlphaFoldDB" id="A0A6P8ZKD5"/>
<gene>
    <name evidence="3" type="primary">LOC117642637</name>
</gene>
<keyword evidence="2" id="KW-1185">Reference proteome</keyword>
<dbReference type="GeneID" id="117642637"/>
<feature type="domain" description="CHK kinase-like" evidence="1">
    <location>
        <begin position="118"/>
        <end position="315"/>
    </location>
</feature>
<protein>
    <submittedName>
        <fullName evidence="3">Uncharacterized protein LOC117642637 isoform X2</fullName>
    </submittedName>
</protein>
<name>A0A6P8ZKD5_THRPL</name>
<dbReference type="OrthoDB" id="191037at2759"/>
<dbReference type="Gene3D" id="3.90.1200.10">
    <property type="match status" value="1"/>
</dbReference>